<reference evidence="1 2" key="1">
    <citation type="submission" date="2019-03" db="EMBL/GenBank/DDBJ databases">
        <title>First draft genome of Liparis tanakae, snailfish: a comprehensive survey of snailfish specific genes.</title>
        <authorList>
            <person name="Kim W."/>
            <person name="Song I."/>
            <person name="Jeong J.-H."/>
            <person name="Kim D."/>
            <person name="Kim S."/>
            <person name="Ryu S."/>
            <person name="Song J.Y."/>
            <person name="Lee S.K."/>
        </authorList>
    </citation>
    <scope>NUCLEOTIDE SEQUENCE [LARGE SCALE GENOMIC DNA]</scope>
    <source>
        <tissue evidence="1">Muscle</tissue>
    </source>
</reference>
<organism evidence="1 2">
    <name type="scientific">Liparis tanakae</name>
    <name type="common">Tanaka's snailfish</name>
    <dbReference type="NCBI Taxonomy" id="230148"/>
    <lineage>
        <taxon>Eukaryota</taxon>
        <taxon>Metazoa</taxon>
        <taxon>Chordata</taxon>
        <taxon>Craniata</taxon>
        <taxon>Vertebrata</taxon>
        <taxon>Euteleostomi</taxon>
        <taxon>Actinopterygii</taxon>
        <taxon>Neopterygii</taxon>
        <taxon>Teleostei</taxon>
        <taxon>Neoteleostei</taxon>
        <taxon>Acanthomorphata</taxon>
        <taxon>Eupercaria</taxon>
        <taxon>Perciformes</taxon>
        <taxon>Cottioidei</taxon>
        <taxon>Cottales</taxon>
        <taxon>Liparidae</taxon>
        <taxon>Liparis</taxon>
    </lineage>
</organism>
<name>A0A4Z2GQW6_9TELE</name>
<accession>A0A4Z2GQW6</accession>
<proteinExistence type="predicted"/>
<protein>
    <submittedName>
        <fullName evidence="1">Uncharacterized protein</fullName>
    </submittedName>
</protein>
<evidence type="ECO:0000313" key="2">
    <source>
        <dbReference type="Proteomes" id="UP000314294"/>
    </source>
</evidence>
<dbReference type="AlphaFoldDB" id="A0A4Z2GQW6"/>
<dbReference type="EMBL" id="SRLO01000463">
    <property type="protein sequence ID" value="TNN55163.1"/>
    <property type="molecule type" value="Genomic_DNA"/>
</dbReference>
<dbReference type="Proteomes" id="UP000314294">
    <property type="component" value="Unassembled WGS sequence"/>
</dbReference>
<comment type="caution">
    <text evidence="1">The sequence shown here is derived from an EMBL/GenBank/DDBJ whole genome shotgun (WGS) entry which is preliminary data.</text>
</comment>
<evidence type="ECO:0000313" key="1">
    <source>
        <dbReference type="EMBL" id="TNN55163.1"/>
    </source>
</evidence>
<keyword evidence="2" id="KW-1185">Reference proteome</keyword>
<gene>
    <name evidence="1" type="ORF">EYF80_034608</name>
</gene>
<sequence length="91" mass="10031">MRSCDFFIYLHKREGIQGYDSLKCNFESGGEYRVETVAHRGGGRLQEFIGELQSNECRAEAVSSQGGTARSRVFNVWSRAIYGSSGSSAPS</sequence>